<reference evidence="2" key="1">
    <citation type="journal article" date="2014" name="Front. Microbiol.">
        <title>High frequency of phylogenetically diverse reductive dehalogenase-homologous genes in deep subseafloor sedimentary metagenomes.</title>
        <authorList>
            <person name="Kawai M."/>
            <person name="Futagami T."/>
            <person name="Toyoda A."/>
            <person name="Takaki Y."/>
            <person name="Nishi S."/>
            <person name="Hori S."/>
            <person name="Arai W."/>
            <person name="Tsubouchi T."/>
            <person name="Morono Y."/>
            <person name="Uchiyama I."/>
            <person name="Ito T."/>
            <person name="Fujiyama A."/>
            <person name="Inagaki F."/>
            <person name="Takami H."/>
        </authorList>
    </citation>
    <scope>NUCLEOTIDE SEQUENCE</scope>
    <source>
        <strain evidence="2">Expedition CK06-06</strain>
    </source>
</reference>
<feature type="domain" description="Uroporphyrinogen decarboxylase (URO-D)" evidence="1">
    <location>
        <begin position="3"/>
        <end position="96"/>
    </location>
</feature>
<gene>
    <name evidence="2" type="ORF">S12H4_60274</name>
</gene>
<organism evidence="2">
    <name type="scientific">marine sediment metagenome</name>
    <dbReference type="NCBI Taxonomy" id="412755"/>
    <lineage>
        <taxon>unclassified sequences</taxon>
        <taxon>metagenomes</taxon>
        <taxon>ecological metagenomes</taxon>
    </lineage>
</organism>
<dbReference type="Gene3D" id="3.20.20.210">
    <property type="match status" value="1"/>
</dbReference>
<dbReference type="Pfam" id="PF01208">
    <property type="entry name" value="URO-D"/>
    <property type="match status" value="1"/>
</dbReference>
<evidence type="ECO:0000259" key="1">
    <source>
        <dbReference type="Pfam" id="PF01208"/>
    </source>
</evidence>
<dbReference type="GO" id="GO:0006779">
    <property type="term" value="P:porphyrin-containing compound biosynthetic process"/>
    <property type="evidence" value="ECO:0007669"/>
    <property type="project" value="InterPro"/>
</dbReference>
<dbReference type="GO" id="GO:0004853">
    <property type="term" value="F:uroporphyrinogen decarboxylase activity"/>
    <property type="evidence" value="ECO:0007669"/>
    <property type="project" value="InterPro"/>
</dbReference>
<feature type="non-terminal residue" evidence="2">
    <location>
        <position position="139"/>
    </location>
</feature>
<sequence length="139" mass="15495">MYMSAPEELTETLKIVKKSMDRAVHLVLESPAEIVMIPENLSAEVVGPTFFEMFMKEYQTDWKDKIHEAGKFSCIHMDGTLKGLLRQEASVGFTFIEALTPAPTGDLPIEEWESYFGDSKTIAWGGIPGAYFTAHTSNA</sequence>
<protein>
    <recommendedName>
        <fullName evidence="1">Uroporphyrinogen decarboxylase (URO-D) domain-containing protein</fullName>
    </recommendedName>
</protein>
<dbReference type="InterPro" id="IPR038071">
    <property type="entry name" value="UROD/MetE-like_sf"/>
</dbReference>
<name>X1W1B6_9ZZZZ</name>
<dbReference type="AlphaFoldDB" id="X1W1B6"/>
<dbReference type="InterPro" id="IPR000257">
    <property type="entry name" value="Uroporphyrinogen_deCOase"/>
</dbReference>
<dbReference type="EMBL" id="BARW01039626">
    <property type="protein sequence ID" value="GAJ21670.1"/>
    <property type="molecule type" value="Genomic_DNA"/>
</dbReference>
<proteinExistence type="predicted"/>
<accession>X1W1B6</accession>
<comment type="caution">
    <text evidence="2">The sequence shown here is derived from an EMBL/GenBank/DDBJ whole genome shotgun (WGS) entry which is preliminary data.</text>
</comment>
<evidence type="ECO:0000313" key="2">
    <source>
        <dbReference type="EMBL" id="GAJ21670.1"/>
    </source>
</evidence>